<dbReference type="EMBL" id="ML975397">
    <property type="protein sequence ID" value="KAF1830417.1"/>
    <property type="molecule type" value="Genomic_DNA"/>
</dbReference>
<keyword evidence="2" id="KW-1185">Reference proteome</keyword>
<sequence>MRPDSQRGIAQSTQYCTQYLLPLVHVFGGRPGSCFSVASAPRTCRANHAMQAAFVTRALKRERVVLACVRGCFLGAMGPLLDDAVVSAFHCVTHTHTTRAALLVHATPASAMVPVGGAAQMLRLAEASPGALPILRGLADLGVRFGGVLYSAMSMGVM</sequence>
<evidence type="ECO:0000313" key="2">
    <source>
        <dbReference type="Proteomes" id="UP000800040"/>
    </source>
</evidence>
<proteinExistence type="predicted"/>
<organism evidence="1 2">
    <name type="scientific">Decorospora gaudefroyi</name>
    <dbReference type="NCBI Taxonomy" id="184978"/>
    <lineage>
        <taxon>Eukaryota</taxon>
        <taxon>Fungi</taxon>
        <taxon>Dikarya</taxon>
        <taxon>Ascomycota</taxon>
        <taxon>Pezizomycotina</taxon>
        <taxon>Dothideomycetes</taxon>
        <taxon>Pleosporomycetidae</taxon>
        <taxon>Pleosporales</taxon>
        <taxon>Pleosporineae</taxon>
        <taxon>Pleosporaceae</taxon>
        <taxon>Decorospora</taxon>
    </lineage>
</organism>
<gene>
    <name evidence="1" type="ORF">BDW02DRAFT_102061</name>
</gene>
<protein>
    <submittedName>
        <fullName evidence="1">Uncharacterized protein</fullName>
    </submittedName>
</protein>
<dbReference type="Proteomes" id="UP000800040">
    <property type="component" value="Unassembled WGS sequence"/>
</dbReference>
<dbReference type="AlphaFoldDB" id="A0A6A5K6J2"/>
<reference evidence="1" key="1">
    <citation type="submission" date="2020-01" db="EMBL/GenBank/DDBJ databases">
        <authorList>
            <consortium name="DOE Joint Genome Institute"/>
            <person name="Haridas S."/>
            <person name="Albert R."/>
            <person name="Binder M."/>
            <person name="Bloem J."/>
            <person name="Labutti K."/>
            <person name="Salamov A."/>
            <person name="Andreopoulos B."/>
            <person name="Baker S.E."/>
            <person name="Barry K."/>
            <person name="Bills G."/>
            <person name="Bluhm B.H."/>
            <person name="Cannon C."/>
            <person name="Castanera R."/>
            <person name="Culley D.E."/>
            <person name="Daum C."/>
            <person name="Ezra D."/>
            <person name="Gonzalez J.B."/>
            <person name="Henrissat B."/>
            <person name="Kuo A."/>
            <person name="Liang C."/>
            <person name="Lipzen A."/>
            <person name="Lutzoni F."/>
            <person name="Magnuson J."/>
            <person name="Mondo S."/>
            <person name="Nolan M."/>
            <person name="Ohm R."/>
            <person name="Pangilinan J."/>
            <person name="Park H.-J."/>
            <person name="Ramirez L."/>
            <person name="Alfaro M."/>
            <person name="Sun H."/>
            <person name="Tritt A."/>
            <person name="Yoshinaga Y."/>
            <person name="Zwiers L.-H."/>
            <person name="Turgeon B.G."/>
            <person name="Goodwin S.B."/>
            <person name="Spatafora J.W."/>
            <person name="Crous P.W."/>
            <person name="Grigoriev I.V."/>
        </authorList>
    </citation>
    <scope>NUCLEOTIDE SEQUENCE</scope>
    <source>
        <strain evidence="1">P77</strain>
    </source>
</reference>
<accession>A0A6A5K6J2</accession>
<name>A0A6A5K6J2_9PLEO</name>
<evidence type="ECO:0000313" key="1">
    <source>
        <dbReference type="EMBL" id="KAF1830417.1"/>
    </source>
</evidence>